<proteinExistence type="predicted"/>
<evidence type="ECO:0000313" key="1">
    <source>
        <dbReference type="EMBL" id="KAJ8686121.1"/>
    </source>
</evidence>
<organism evidence="1 2">
    <name type="scientific">Eretmocerus hayati</name>
    <dbReference type="NCBI Taxonomy" id="131215"/>
    <lineage>
        <taxon>Eukaryota</taxon>
        <taxon>Metazoa</taxon>
        <taxon>Ecdysozoa</taxon>
        <taxon>Arthropoda</taxon>
        <taxon>Hexapoda</taxon>
        <taxon>Insecta</taxon>
        <taxon>Pterygota</taxon>
        <taxon>Neoptera</taxon>
        <taxon>Endopterygota</taxon>
        <taxon>Hymenoptera</taxon>
        <taxon>Apocrita</taxon>
        <taxon>Proctotrupomorpha</taxon>
        <taxon>Chalcidoidea</taxon>
        <taxon>Aphelinidae</taxon>
        <taxon>Aphelininae</taxon>
        <taxon>Eretmocerus</taxon>
    </lineage>
</organism>
<comment type="caution">
    <text evidence="1">The sequence shown here is derived from an EMBL/GenBank/DDBJ whole genome shotgun (WGS) entry which is preliminary data.</text>
</comment>
<accession>A0ACC2PRI4</accession>
<reference evidence="1" key="1">
    <citation type="submission" date="2023-04" db="EMBL/GenBank/DDBJ databases">
        <title>A chromosome-level genome assembly of the parasitoid wasp Eretmocerus hayati.</title>
        <authorList>
            <person name="Zhong Y."/>
            <person name="Liu S."/>
            <person name="Liu Y."/>
        </authorList>
    </citation>
    <scope>NUCLEOTIDE SEQUENCE</scope>
    <source>
        <strain evidence="1">ZJU_SS_LIU_2023</strain>
    </source>
</reference>
<sequence>MYEVQSETKKKNPGERSTHEVAGELQLLINRGKPDFAQNLSTGSTPTSSQEINPSQQSSSSAGYLPGGRDYENQSVRGSVNIMNADVVSALYIGGVTYRNTMRIFSAVGKVLRVPIKNIILNKTSFCRMRKKIREEHSGQIMTCFGRSDLNAAILHVDGKRMLDKTTHKFVERLPVVLSDGKTTKIISIPKLDDARGKTQAHAVYNELFRWGLVESIKGICLDTTASNLGRHSGLAVLLEQLLESELLYLPCRHHIYEIILGCAFKLKIPKTVGPEVQLFKRFQSSWDNIDKDRLKIPEEDDFHPSLIFLLEDLKEFYSNFEKKCLPRDDYEY</sequence>
<keyword evidence="2" id="KW-1185">Reference proteome</keyword>
<name>A0ACC2PRI4_9HYME</name>
<dbReference type="EMBL" id="CM056741">
    <property type="protein sequence ID" value="KAJ8686121.1"/>
    <property type="molecule type" value="Genomic_DNA"/>
</dbReference>
<evidence type="ECO:0000313" key="2">
    <source>
        <dbReference type="Proteomes" id="UP001239111"/>
    </source>
</evidence>
<gene>
    <name evidence="1" type="ORF">QAD02_021915</name>
</gene>
<dbReference type="Proteomes" id="UP001239111">
    <property type="component" value="Chromosome 1"/>
</dbReference>
<protein>
    <submittedName>
        <fullName evidence="1">Uncharacterized protein</fullName>
    </submittedName>
</protein>